<reference evidence="3 4" key="1">
    <citation type="journal article" date="2017" name="PLoS Biol.">
        <title>The sea cucumber genome provides insights into morphological evolution and visceral regeneration.</title>
        <authorList>
            <person name="Zhang X."/>
            <person name="Sun L."/>
            <person name="Yuan J."/>
            <person name="Sun Y."/>
            <person name="Gao Y."/>
            <person name="Zhang L."/>
            <person name="Li S."/>
            <person name="Dai H."/>
            <person name="Hamel J.F."/>
            <person name="Liu C."/>
            <person name="Yu Y."/>
            <person name="Liu S."/>
            <person name="Lin W."/>
            <person name="Guo K."/>
            <person name="Jin S."/>
            <person name="Xu P."/>
            <person name="Storey K.B."/>
            <person name="Huan P."/>
            <person name="Zhang T."/>
            <person name="Zhou Y."/>
            <person name="Zhang J."/>
            <person name="Lin C."/>
            <person name="Li X."/>
            <person name="Xing L."/>
            <person name="Huo D."/>
            <person name="Sun M."/>
            <person name="Wang L."/>
            <person name="Mercier A."/>
            <person name="Li F."/>
            <person name="Yang H."/>
            <person name="Xiang J."/>
        </authorList>
    </citation>
    <scope>NUCLEOTIDE SEQUENCE [LARGE SCALE GENOMIC DNA]</scope>
    <source>
        <strain evidence="3">Shaxun</strain>
        <tissue evidence="3">Muscle</tissue>
    </source>
</reference>
<gene>
    <name evidence="3" type="ORF">BSL78_08861</name>
</gene>
<feature type="compositionally biased region" description="Polar residues" evidence="2">
    <location>
        <begin position="174"/>
        <end position="184"/>
    </location>
</feature>
<dbReference type="AlphaFoldDB" id="A0A2G8L1U3"/>
<accession>A0A2G8L1U3</accession>
<keyword evidence="4" id="KW-1185">Reference proteome</keyword>
<proteinExistence type="predicted"/>
<feature type="region of interest" description="Disordered" evidence="2">
    <location>
        <begin position="165"/>
        <end position="184"/>
    </location>
</feature>
<evidence type="ECO:0000313" key="3">
    <source>
        <dbReference type="EMBL" id="PIK54234.1"/>
    </source>
</evidence>
<name>A0A2G8L1U3_STIJA</name>
<evidence type="ECO:0000256" key="1">
    <source>
        <dbReference type="SAM" id="Coils"/>
    </source>
</evidence>
<dbReference type="Proteomes" id="UP000230750">
    <property type="component" value="Unassembled WGS sequence"/>
</dbReference>
<keyword evidence="1" id="KW-0175">Coiled coil</keyword>
<evidence type="ECO:0000256" key="2">
    <source>
        <dbReference type="SAM" id="MobiDB-lite"/>
    </source>
</evidence>
<feature type="coiled-coil region" evidence="1">
    <location>
        <begin position="20"/>
        <end position="47"/>
    </location>
</feature>
<comment type="caution">
    <text evidence="3">The sequence shown here is derived from an EMBL/GenBank/DDBJ whole genome shotgun (WGS) entry which is preliminary data.</text>
</comment>
<protein>
    <submittedName>
        <fullName evidence="3">Uncharacterized protein</fullName>
    </submittedName>
</protein>
<dbReference type="EMBL" id="MRZV01000257">
    <property type="protein sequence ID" value="PIK54234.1"/>
    <property type="molecule type" value="Genomic_DNA"/>
</dbReference>
<evidence type="ECO:0000313" key="4">
    <source>
        <dbReference type="Proteomes" id="UP000230750"/>
    </source>
</evidence>
<organism evidence="3 4">
    <name type="scientific">Stichopus japonicus</name>
    <name type="common">Sea cucumber</name>
    <dbReference type="NCBI Taxonomy" id="307972"/>
    <lineage>
        <taxon>Eukaryota</taxon>
        <taxon>Metazoa</taxon>
        <taxon>Echinodermata</taxon>
        <taxon>Eleutherozoa</taxon>
        <taxon>Echinozoa</taxon>
        <taxon>Holothuroidea</taxon>
        <taxon>Aspidochirotacea</taxon>
        <taxon>Aspidochirotida</taxon>
        <taxon>Stichopodidae</taxon>
        <taxon>Apostichopus</taxon>
    </lineage>
</organism>
<sequence>MQWKKQKKKTAKLAVEQAKLVTEACRLKELEQALKQQAEEIHQAKSALNSIGLDVRTPAARRKSLQRARRGMPQRPSHYVTTALDLMEKASPRKMEAFKNAKSTATVVEDAVMEAVSAGLSKSRFSKARKILATTLSSVKRYKLQRSTAKKIGVSRKLISKAIKHQAGRKKATEVNSEGSGRFL</sequence>
<dbReference type="OrthoDB" id="10639040at2759"/>